<feature type="transmembrane region" description="Helical" evidence="6">
    <location>
        <begin position="71"/>
        <end position="91"/>
    </location>
</feature>
<feature type="transmembrane region" description="Helical" evidence="6">
    <location>
        <begin position="164"/>
        <end position="184"/>
    </location>
</feature>
<feature type="transmembrane region" description="Helical" evidence="6">
    <location>
        <begin position="357"/>
        <end position="376"/>
    </location>
</feature>
<evidence type="ECO:0000256" key="2">
    <source>
        <dbReference type="ARBA" id="ARBA00022448"/>
    </source>
</evidence>
<dbReference type="PANTHER" id="PTHR43791:SF30">
    <property type="entry name" value="INNER MEMBRANE TRANSPORT PROTEIN RHMT"/>
    <property type="match status" value="1"/>
</dbReference>
<comment type="subcellular location">
    <subcellularLocation>
        <location evidence="1">Cell membrane</location>
        <topology evidence="1">Multi-pass membrane protein</topology>
    </subcellularLocation>
</comment>
<feature type="transmembrane region" description="Helical" evidence="6">
    <location>
        <begin position="383"/>
        <end position="407"/>
    </location>
</feature>
<evidence type="ECO:0000313" key="9">
    <source>
        <dbReference type="Proteomes" id="UP001072034"/>
    </source>
</evidence>
<evidence type="ECO:0000313" key="8">
    <source>
        <dbReference type="EMBL" id="MCZ0859314.1"/>
    </source>
</evidence>
<evidence type="ECO:0000256" key="4">
    <source>
        <dbReference type="ARBA" id="ARBA00022989"/>
    </source>
</evidence>
<evidence type="ECO:0000256" key="6">
    <source>
        <dbReference type="SAM" id="Phobius"/>
    </source>
</evidence>
<name>A0ABT4IC41_9ACTO</name>
<feature type="transmembrane region" description="Helical" evidence="6">
    <location>
        <begin position="196"/>
        <end position="219"/>
    </location>
</feature>
<protein>
    <submittedName>
        <fullName evidence="8">MFS transporter</fullName>
    </submittedName>
</protein>
<dbReference type="Gene3D" id="1.20.1250.20">
    <property type="entry name" value="MFS general substrate transporter like domains"/>
    <property type="match status" value="2"/>
</dbReference>
<feature type="transmembrane region" description="Helical" evidence="6">
    <location>
        <begin position="331"/>
        <end position="351"/>
    </location>
</feature>
<sequence length="467" mass="50759">MQHIIDKEVTMIAQGEKPPTTPEAAVVESALKKVTRHIIPFLLLMYVIAFVDRTNLGWAQEKWETSYGISTAAYAFGATLFFIGYAVFEVPSNLIMHRVGARWWMTRIMISWGIVAACFMFVQGPMSFYALRFLLGVTEAGFFPGAMLYLTYWYPAARRSWATGLFYIGLPIANIFGNPLSGGLLELDGILGMDGIHWMFLVEGALAVVVGLICPFILIDRPIHAAWLTPDERSHLSRQIEIEEAAKEQAKPLTWRQALLDPRILYFCLIYLCIQASVYGLTFFLPKQVTTMTGQKAGLEASLVTAIPWTAALVGVIVISRLANRGRSPHALAAMTLLFSGAGILGSAFFLRAPVPALVLLSVAAIGFVSAQPIFWQLPTRYLSGAALAGATGLINALGNLGGWLAPNLRTWAAQSAWGSPEAPNEAAGLIVLGLAGFIGLLLIVGLRLFPQSEEEKASLALQAQDA</sequence>
<keyword evidence="4 6" id="KW-1133">Transmembrane helix</keyword>
<feature type="domain" description="Major facilitator superfamily (MFS) profile" evidence="7">
    <location>
        <begin position="38"/>
        <end position="454"/>
    </location>
</feature>
<dbReference type="EMBL" id="JAPTMY010000047">
    <property type="protein sequence ID" value="MCZ0859314.1"/>
    <property type="molecule type" value="Genomic_DNA"/>
</dbReference>
<dbReference type="PROSITE" id="PS50850">
    <property type="entry name" value="MFS"/>
    <property type="match status" value="1"/>
</dbReference>
<evidence type="ECO:0000256" key="5">
    <source>
        <dbReference type="ARBA" id="ARBA00023136"/>
    </source>
</evidence>
<dbReference type="InterPro" id="IPR036259">
    <property type="entry name" value="MFS_trans_sf"/>
</dbReference>
<dbReference type="InterPro" id="IPR011701">
    <property type="entry name" value="MFS"/>
</dbReference>
<accession>A0ABT4IC41</accession>
<dbReference type="Proteomes" id="UP001072034">
    <property type="component" value="Unassembled WGS sequence"/>
</dbReference>
<feature type="transmembrane region" description="Helical" evidence="6">
    <location>
        <begin position="128"/>
        <end position="152"/>
    </location>
</feature>
<gene>
    <name evidence="8" type="ORF">OHJ16_14845</name>
</gene>
<dbReference type="Pfam" id="PF07690">
    <property type="entry name" value="MFS_1"/>
    <property type="match status" value="1"/>
</dbReference>
<proteinExistence type="predicted"/>
<feature type="transmembrane region" description="Helical" evidence="6">
    <location>
        <begin position="103"/>
        <end position="122"/>
    </location>
</feature>
<dbReference type="PANTHER" id="PTHR43791">
    <property type="entry name" value="PERMEASE-RELATED"/>
    <property type="match status" value="1"/>
</dbReference>
<dbReference type="SUPFAM" id="SSF103473">
    <property type="entry name" value="MFS general substrate transporter"/>
    <property type="match status" value="1"/>
</dbReference>
<feature type="transmembrane region" description="Helical" evidence="6">
    <location>
        <begin position="34"/>
        <end position="51"/>
    </location>
</feature>
<feature type="transmembrane region" description="Helical" evidence="6">
    <location>
        <begin position="297"/>
        <end position="319"/>
    </location>
</feature>
<feature type="transmembrane region" description="Helical" evidence="6">
    <location>
        <begin position="427"/>
        <end position="450"/>
    </location>
</feature>
<dbReference type="RefSeq" id="WP_268918551.1">
    <property type="nucleotide sequence ID" value="NZ_JAPTMY010000047.1"/>
</dbReference>
<reference evidence="8" key="1">
    <citation type="submission" date="2022-10" db="EMBL/GenBank/DDBJ databases">
        <title>Genome sequence of Actinomyces israelii ATCC 10048.</title>
        <authorList>
            <person name="Watt R.M."/>
            <person name="Tong W.M."/>
        </authorList>
    </citation>
    <scope>NUCLEOTIDE SEQUENCE</scope>
    <source>
        <strain evidence="8">ATCC 10048</strain>
    </source>
</reference>
<evidence type="ECO:0000256" key="3">
    <source>
        <dbReference type="ARBA" id="ARBA00022692"/>
    </source>
</evidence>
<keyword evidence="3 6" id="KW-0812">Transmembrane</keyword>
<dbReference type="CDD" id="cd17319">
    <property type="entry name" value="MFS_ExuT_GudP_like"/>
    <property type="match status" value="1"/>
</dbReference>
<keyword evidence="2" id="KW-0813">Transport</keyword>
<dbReference type="InterPro" id="IPR020846">
    <property type="entry name" value="MFS_dom"/>
</dbReference>
<feature type="transmembrane region" description="Helical" evidence="6">
    <location>
        <begin position="264"/>
        <end position="285"/>
    </location>
</feature>
<keyword evidence="5 6" id="KW-0472">Membrane</keyword>
<comment type="caution">
    <text evidence="8">The sequence shown here is derived from an EMBL/GenBank/DDBJ whole genome shotgun (WGS) entry which is preliminary data.</text>
</comment>
<evidence type="ECO:0000259" key="7">
    <source>
        <dbReference type="PROSITE" id="PS50850"/>
    </source>
</evidence>
<organism evidence="8 9">
    <name type="scientific">Actinomyces israelii</name>
    <dbReference type="NCBI Taxonomy" id="1659"/>
    <lineage>
        <taxon>Bacteria</taxon>
        <taxon>Bacillati</taxon>
        <taxon>Actinomycetota</taxon>
        <taxon>Actinomycetes</taxon>
        <taxon>Actinomycetales</taxon>
        <taxon>Actinomycetaceae</taxon>
        <taxon>Actinomyces</taxon>
    </lineage>
</organism>
<keyword evidence="9" id="KW-1185">Reference proteome</keyword>
<evidence type="ECO:0000256" key="1">
    <source>
        <dbReference type="ARBA" id="ARBA00004651"/>
    </source>
</evidence>